<feature type="transmembrane region" description="Helical" evidence="1">
    <location>
        <begin position="43"/>
        <end position="67"/>
    </location>
</feature>
<dbReference type="Proteomes" id="UP000092607">
    <property type="component" value="Unassembled WGS sequence"/>
</dbReference>
<feature type="transmembrane region" description="Helical" evidence="1">
    <location>
        <begin position="12"/>
        <end position="31"/>
    </location>
</feature>
<dbReference type="RefSeq" id="WP_065255443.1">
    <property type="nucleotide sequence ID" value="NZ_JARDJM010000001.1"/>
</dbReference>
<accession>A0A1B8Q5T3</accession>
<feature type="transmembrane region" description="Helical" evidence="1">
    <location>
        <begin position="179"/>
        <end position="197"/>
    </location>
</feature>
<evidence type="ECO:0000313" key="2">
    <source>
        <dbReference type="EMBL" id="OBX65078.1"/>
    </source>
</evidence>
<gene>
    <name evidence="2" type="ORF">A9309_03200</name>
</gene>
<proteinExistence type="predicted"/>
<evidence type="ECO:0000313" key="3">
    <source>
        <dbReference type="Proteomes" id="UP000092607"/>
    </source>
</evidence>
<keyword evidence="1" id="KW-0472">Membrane</keyword>
<protein>
    <submittedName>
        <fullName evidence="2">Uncharacterized protein</fullName>
    </submittedName>
</protein>
<comment type="caution">
    <text evidence="2">The sequence shown here is derived from an EMBL/GenBank/DDBJ whole genome shotgun (WGS) entry which is preliminary data.</text>
</comment>
<sequence>MSDKLPLPIELYYSNKFLLFSLAFGGAMIWIGQTMNTTTDDWFMITISILSMVFGVLIVLVCVISLINPTPALVITRYRISGGHGLLKRLFNKNNTIAFKDIRSLELDYHTHKDVKHWHIVILLNTGKKLHLPIRSMKYETVLINEKEIFHLINQIHQGNIPPTFADFDMDIHDRMTTWGLFMIGFVVLMLVVVGLMK</sequence>
<keyword evidence="1" id="KW-1133">Transmembrane helix</keyword>
<keyword evidence="1" id="KW-0812">Transmembrane</keyword>
<evidence type="ECO:0000256" key="1">
    <source>
        <dbReference type="SAM" id="Phobius"/>
    </source>
</evidence>
<organism evidence="2 3">
    <name type="scientific">Moraxella lacunata</name>
    <dbReference type="NCBI Taxonomy" id="477"/>
    <lineage>
        <taxon>Bacteria</taxon>
        <taxon>Pseudomonadati</taxon>
        <taxon>Pseudomonadota</taxon>
        <taxon>Gammaproteobacteria</taxon>
        <taxon>Moraxellales</taxon>
        <taxon>Moraxellaceae</taxon>
        <taxon>Moraxella</taxon>
    </lineage>
</organism>
<dbReference type="EMBL" id="LZMS01000037">
    <property type="protein sequence ID" value="OBX65078.1"/>
    <property type="molecule type" value="Genomic_DNA"/>
</dbReference>
<reference evidence="2 3" key="1">
    <citation type="submission" date="2016-06" db="EMBL/GenBank/DDBJ databases">
        <title>Draft genome of Moraxella lacunata CCUG 57757A.</title>
        <authorList>
            <person name="Salva-Serra F."/>
            <person name="Engstrom-Jakobsson H."/>
            <person name="Thorell K."/>
            <person name="Gonzales-Siles L."/>
            <person name="Karlsson R."/>
            <person name="Boulund F."/>
            <person name="Engstrand L."/>
            <person name="Kristiansson E."/>
            <person name="Moore E."/>
        </authorList>
    </citation>
    <scope>NUCLEOTIDE SEQUENCE [LARGE SCALE GENOMIC DNA]</scope>
    <source>
        <strain evidence="2 3">CCUG 57757A</strain>
    </source>
</reference>
<dbReference type="AlphaFoldDB" id="A0A1B8Q5T3"/>
<name>A0A1B8Q5T3_MORLA</name>
<dbReference type="OrthoDB" id="6650139at2"/>